<dbReference type="OrthoDB" id="2755517at2759"/>
<evidence type="ECO:0000313" key="1">
    <source>
        <dbReference type="EMBL" id="TBU22659.1"/>
    </source>
</evidence>
<dbReference type="Pfam" id="PF13975">
    <property type="entry name" value="gag-asp_proteas"/>
    <property type="match status" value="1"/>
</dbReference>
<dbReference type="EMBL" id="ML143532">
    <property type="protein sequence ID" value="TBU22659.1"/>
    <property type="molecule type" value="Genomic_DNA"/>
</dbReference>
<feature type="non-terminal residue" evidence="1">
    <location>
        <position position="114"/>
    </location>
</feature>
<gene>
    <name evidence="1" type="ORF">BD311DRAFT_597375</name>
</gene>
<feature type="non-terminal residue" evidence="1">
    <location>
        <position position="1"/>
    </location>
</feature>
<reference evidence="1" key="1">
    <citation type="submission" date="2019-01" db="EMBL/GenBank/DDBJ databases">
        <title>Draft genome sequences of three monokaryotic isolates of the white-rot basidiomycete fungus Dichomitus squalens.</title>
        <authorList>
            <consortium name="DOE Joint Genome Institute"/>
            <person name="Lopez S.C."/>
            <person name="Andreopoulos B."/>
            <person name="Pangilinan J."/>
            <person name="Lipzen A."/>
            <person name="Riley R."/>
            <person name="Ahrendt S."/>
            <person name="Ng V."/>
            <person name="Barry K."/>
            <person name="Daum C."/>
            <person name="Grigoriev I.V."/>
            <person name="Hilden K.S."/>
            <person name="Makela M.R."/>
            <person name="de Vries R.P."/>
        </authorList>
    </citation>
    <scope>NUCLEOTIDE SEQUENCE [LARGE SCALE GENOMIC DNA]</scope>
    <source>
        <strain evidence="1">OM18370.1</strain>
    </source>
</reference>
<dbReference type="InterPro" id="IPR021109">
    <property type="entry name" value="Peptidase_aspartic_dom_sf"/>
</dbReference>
<dbReference type="SUPFAM" id="SSF50630">
    <property type="entry name" value="Acid proteases"/>
    <property type="match status" value="1"/>
</dbReference>
<name>A0A4Q9M6Y0_9APHY</name>
<dbReference type="Proteomes" id="UP000292957">
    <property type="component" value="Unassembled WGS sequence"/>
</dbReference>
<dbReference type="Gene3D" id="2.40.70.10">
    <property type="entry name" value="Acid Proteases"/>
    <property type="match status" value="1"/>
</dbReference>
<sequence length="114" mass="12636">EAQQPICIETMINGVPAYTLIDTGCTMVAMSPGQAFISKADRIDLQEQMSLQLGTKGSRTRINHGARAMIKVGSMSEPCYFDVVDIDRYDVVLGTPFLKKHNVVLDFKNRSVKI</sequence>
<dbReference type="AlphaFoldDB" id="A0A4Q9M6Y0"/>
<accession>A0A4Q9M6Y0</accession>
<proteinExistence type="predicted"/>
<dbReference type="CDD" id="cd00303">
    <property type="entry name" value="retropepsin_like"/>
    <property type="match status" value="1"/>
</dbReference>
<organism evidence="1">
    <name type="scientific">Dichomitus squalens</name>
    <dbReference type="NCBI Taxonomy" id="114155"/>
    <lineage>
        <taxon>Eukaryota</taxon>
        <taxon>Fungi</taxon>
        <taxon>Dikarya</taxon>
        <taxon>Basidiomycota</taxon>
        <taxon>Agaricomycotina</taxon>
        <taxon>Agaricomycetes</taxon>
        <taxon>Polyporales</taxon>
        <taxon>Polyporaceae</taxon>
        <taxon>Dichomitus</taxon>
    </lineage>
</organism>
<protein>
    <submittedName>
        <fullName evidence="1">Uncharacterized protein</fullName>
    </submittedName>
</protein>